<dbReference type="Proteomes" id="UP001145799">
    <property type="component" value="Unassembled WGS sequence"/>
</dbReference>
<evidence type="ECO:0000313" key="6">
    <source>
        <dbReference type="Proteomes" id="UP001183604"/>
    </source>
</evidence>
<dbReference type="AlphaFoldDB" id="A0A9X3PLD4"/>
<sequence>MVKRGPVDRDDERAAASRGNARSAGPGEDHTAGVRGPSEQLLHLQRRMGNRAVGHLLQHQRPTVQREAGSPITVQRRLPSHIDVFSMDLMADRHNALVGRINTEVAPRLGRCGELTQALNGFDITAGIDAEVVKAAASKIRSESDKPGTQAIEKSTETYLKAYEAFEVAPTPDVETQAVYEAFDGLEAKLIAAEKVTAEAAQSKDQDAVNAEKKRIDTYVKNLGTGVELTLKTLKALETGQGWADLGISIVKEGSTRLAEWNLSNEPRMKDLEARLEQSKQRLLNIKTMEAAEEVEKAENALAKVAAALDRKMREIGTTIKELERAERDLAIDMRALGLEGAAQAVETRAAARRTATEMLVALQECRLAIEALLPEAIEVHQNFAALAGTRNDRGSRTLLSPEQELELASIVENGKRSRTFLEDNLKQIERNRAVVESGHFDKIYQPVQETLHQTQI</sequence>
<evidence type="ECO:0000313" key="5">
    <source>
        <dbReference type="Proteomes" id="UP001145799"/>
    </source>
</evidence>
<reference evidence="4 6" key="2">
    <citation type="submission" date="2023-07" db="EMBL/GenBank/DDBJ databases">
        <title>Sequencing the genomes of 1000 actinobacteria strains.</title>
        <authorList>
            <person name="Klenk H.-P."/>
        </authorList>
    </citation>
    <scope>NUCLEOTIDE SEQUENCE [LARGE SCALE GENOMIC DNA]</scope>
    <source>
        <strain evidence="4 6">DSM 44724</strain>
    </source>
</reference>
<proteinExistence type="predicted"/>
<organism evidence="3 5">
    <name type="scientific">Glycomyces lechevalierae</name>
    <dbReference type="NCBI Taxonomy" id="256034"/>
    <lineage>
        <taxon>Bacteria</taxon>
        <taxon>Bacillati</taxon>
        <taxon>Actinomycetota</taxon>
        <taxon>Actinomycetes</taxon>
        <taxon>Glycomycetales</taxon>
        <taxon>Glycomycetaceae</taxon>
        <taxon>Glycomyces</taxon>
    </lineage>
</organism>
<feature type="compositionally biased region" description="Low complexity" evidence="2">
    <location>
        <begin position="16"/>
        <end position="25"/>
    </location>
</feature>
<keyword evidence="6" id="KW-1185">Reference proteome</keyword>
<dbReference type="Proteomes" id="UP001183604">
    <property type="component" value="Unassembled WGS sequence"/>
</dbReference>
<dbReference type="RefSeq" id="WP_270124141.1">
    <property type="nucleotide sequence ID" value="NZ_BAAAOM010000002.1"/>
</dbReference>
<evidence type="ECO:0000313" key="4">
    <source>
        <dbReference type="EMBL" id="MDR7336597.1"/>
    </source>
</evidence>
<dbReference type="EMBL" id="JAVDYD010000001">
    <property type="protein sequence ID" value="MDR7336597.1"/>
    <property type="molecule type" value="Genomic_DNA"/>
</dbReference>
<comment type="caution">
    <text evidence="3">The sequence shown here is derived from an EMBL/GenBank/DDBJ whole genome shotgun (WGS) entry which is preliminary data.</text>
</comment>
<name>A0A9X3PLD4_9ACTN</name>
<reference evidence="3" key="1">
    <citation type="submission" date="2022-12" db="EMBL/GenBank/DDBJ databases">
        <title>Gycomyces niveus sp.nov., a novel actinomycete isolated from soil in Shouguang.</title>
        <authorList>
            <person name="Yang X."/>
        </authorList>
    </citation>
    <scope>NUCLEOTIDE SEQUENCE</scope>
    <source>
        <strain evidence="3">DSM 44724</strain>
    </source>
</reference>
<keyword evidence="1" id="KW-0175">Coiled coil</keyword>
<feature type="compositionally biased region" description="Basic and acidic residues" evidence="2">
    <location>
        <begin position="1"/>
        <end position="15"/>
    </location>
</feature>
<dbReference type="EMBL" id="JAPZVQ010000017">
    <property type="protein sequence ID" value="MDA1387636.1"/>
    <property type="molecule type" value="Genomic_DNA"/>
</dbReference>
<evidence type="ECO:0000256" key="1">
    <source>
        <dbReference type="SAM" id="Coils"/>
    </source>
</evidence>
<accession>A0A9X3PLD4</accession>
<gene>
    <name evidence="4" type="ORF">J2S69_000316</name>
    <name evidence="3" type="ORF">O2L01_21760</name>
</gene>
<evidence type="ECO:0000313" key="3">
    <source>
        <dbReference type="EMBL" id="MDA1387636.1"/>
    </source>
</evidence>
<feature type="region of interest" description="Disordered" evidence="2">
    <location>
        <begin position="1"/>
        <end position="35"/>
    </location>
</feature>
<feature type="coiled-coil region" evidence="1">
    <location>
        <begin position="269"/>
        <end position="329"/>
    </location>
</feature>
<protein>
    <submittedName>
        <fullName evidence="4">Cytochrome c556</fullName>
    </submittedName>
</protein>
<evidence type="ECO:0000256" key="2">
    <source>
        <dbReference type="SAM" id="MobiDB-lite"/>
    </source>
</evidence>